<accession>A0ACC3DZU2</accession>
<comment type="caution">
    <text evidence="1">The sequence shown here is derived from an EMBL/GenBank/DDBJ whole genome shotgun (WGS) entry which is preliminary data.</text>
</comment>
<dbReference type="EMBL" id="JAWDJW010000008">
    <property type="protein sequence ID" value="KAK3082122.1"/>
    <property type="molecule type" value="Genomic_DNA"/>
</dbReference>
<evidence type="ECO:0000313" key="1">
    <source>
        <dbReference type="EMBL" id="KAK3082122.1"/>
    </source>
</evidence>
<evidence type="ECO:0000313" key="2">
    <source>
        <dbReference type="Proteomes" id="UP001186974"/>
    </source>
</evidence>
<gene>
    <name evidence="1" type="ORF">LTS18_003382</name>
</gene>
<protein>
    <submittedName>
        <fullName evidence="1">Uncharacterized protein</fullName>
    </submittedName>
</protein>
<reference evidence="1" key="1">
    <citation type="submission" date="2024-09" db="EMBL/GenBank/DDBJ databases">
        <title>Black Yeasts Isolated from many extreme environments.</title>
        <authorList>
            <person name="Coleine C."/>
            <person name="Stajich J.E."/>
            <person name="Selbmann L."/>
        </authorList>
    </citation>
    <scope>NUCLEOTIDE SEQUENCE</scope>
    <source>
        <strain evidence="1">CCFEE 5737</strain>
    </source>
</reference>
<name>A0ACC3DZU2_9PEZI</name>
<proteinExistence type="predicted"/>
<organism evidence="1 2">
    <name type="scientific">Coniosporium uncinatum</name>
    <dbReference type="NCBI Taxonomy" id="93489"/>
    <lineage>
        <taxon>Eukaryota</taxon>
        <taxon>Fungi</taxon>
        <taxon>Dikarya</taxon>
        <taxon>Ascomycota</taxon>
        <taxon>Pezizomycotina</taxon>
        <taxon>Dothideomycetes</taxon>
        <taxon>Dothideomycetes incertae sedis</taxon>
        <taxon>Coniosporium</taxon>
    </lineage>
</organism>
<sequence length="471" mass="53505">MPCDKDHNRTLITILKHRRKIVDTALLRLPNELLDLIVSLLVPPQDAEGWTMGDIARTVLTCKRLRDVGTQHLYSIVSFPYWNSAPMIRLLIALCQYPKLAERAIRADLMNNGGFLYFEIYGQSWTKLTSEACDLLMDAVRRRNLNPALEDIMNNQLSEMRDVGLSPRQEALPTILLLLCPNLETIRPEDVSEYFDPGRQNPLAVFLRSLAQPSDMTDDSKPYLQKLTQLMVPEAGRCRRWDVVEALAALPSIQYIVFGYRFSQVPNMHIPQLVGRTLRLKSGCRPYEPLRRAVEACTDVVNFEYSMLDPDDGWVPYDYAIATLPFLQLPEELIQQASSIAATLTHLNFQFSPGSFDLNAYGFRSSRFAQNFPHLTNIAIPAFHYIINVLARIRNALPNPATVSDTSRLWGDTGFLPASAQEVTLYCHLRTSGREMQQIVRFLDPTVYNDLRQVSVVHGYAMNMGPYKPAP</sequence>
<dbReference type="Proteomes" id="UP001186974">
    <property type="component" value="Unassembled WGS sequence"/>
</dbReference>
<keyword evidence="2" id="KW-1185">Reference proteome</keyword>